<keyword evidence="1" id="KW-0732">Signal</keyword>
<reference evidence="2" key="1">
    <citation type="submission" date="2020-07" db="EMBL/GenBank/DDBJ databases">
        <title>Huge and variable diversity of episymbiotic CPR bacteria and DPANN archaea in groundwater ecosystems.</title>
        <authorList>
            <person name="He C.Y."/>
            <person name="Keren R."/>
            <person name="Whittaker M."/>
            <person name="Farag I.F."/>
            <person name="Doudna J."/>
            <person name="Cate J.H.D."/>
            <person name="Banfield J.F."/>
        </authorList>
    </citation>
    <scope>NUCLEOTIDE SEQUENCE</scope>
    <source>
        <strain evidence="2">NC_groundwater_1813_Pr3_B-0.1um_71_17</strain>
    </source>
</reference>
<name>A0A933W2Q6_UNCEI</name>
<evidence type="ECO:0000313" key="3">
    <source>
        <dbReference type="Proteomes" id="UP000696931"/>
    </source>
</evidence>
<dbReference type="EMBL" id="JACRIW010000042">
    <property type="protein sequence ID" value="MBI5169108.1"/>
    <property type="molecule type" value="Genomic_DNA"/>
</dbReference>
<comment type="caution">
    <text evidence="2">The sequence shown here is derived from an EMBL/GenBank/DDBJ whole genome shotgun (WGS) entry which is preliminary data.</text>
</comment>
<organism evidence="2 3">
    <name type="scientific">Eiseniibacteriota bacterium</name>
    <dbReference type="NCBI Taxonomy" id="2212470"/>
    <lineage>
        <taxon>Bacteria</taxon>
        <taxon>Candidatus Eiseniibacteriota</taxon>
    </lineage>
</organism>
<evidence type="ECO:0000313" key="2">
    <source>
        <dbReference type="EMBL" id="MBI5169108.1"/>
    </source>
</evidence>
<accession>A0A933W2Q6</accession>
<gene>
    <name evidence="2" type="ORF">HZA61_06445</name>
</gene>
<proteinExistence type="predicted"/>
<feature type="chain" id="PRO_5037944883" evidence="1">
    <location>
        <begin position="24"/>
        <end position="149"/>
    </location>
</feature>
<evidence type="ECO:0000256" key="1">
    <source>
        <dbReference type="SAM" id="SignalP"/>
    </source>
</evidence>
<protein>
    <submittedName>
        <fullName evidence="2">Uncharacterized protein</fullName>
    </submittedName>
</protein>
<dbReference type="Proteomes" id="UP000696931">
    <property type="component" value="Unassembled WGS sequence"/>
</dbReference>
<dbReference type="AlphaFoldDB" id="A0A933W2Q6"/>
<feature type="signal peptide" evidence="1">
    <location>
        <begin position="1"/>
        <end position="23"/>
    </location>
</feature>
<sequence length="149" mass="16325">MRHRFALLTALALVATFSTAVQAGGIHAKVEGPAADGRTYTVRMVGCASDDSFEPWGAAEGLVQGERATKLLRFEPTGEHGVFTFTRNWPEQGKWLIRLSPGHPPAPATVVQLSRDGKAGKHKFYLKSDGIRESHRTLLPNEKREEGDC</sequence>